<dbReference type="AlphaFoldDB" id="A0AAV3Z592"/>
<evidence type="ECO:0000256" key="1">
    <source>
        <dbReference type="SAM" id="SignalP"/>
    </source>
</evidence>
<sequence>MVTGLSLSQALGLALPILAASHGEQSAPVLEMSYFIQQSELWKRRTGSRRCSSKIIAHANGKPSTFSYITQLLWKRRTGNRRCSSKIIAHANGKPSTFSYITQLLWKKINGQQEM</sequence>
<dbReference type="Proteomes" id="UP000735302">
    <property type="component" value="Unassembled WGS sequence"/>
</dbReference>
<accession>A0AAV3Z592</accession>
<reference evidence="2 3" key="1">
    <citation type="journal article" date="2021" name="Elife">
        <title>Chloroplast acquisition without the gene transfer in kleptoplastic sea slugs, Plakobranchus ocellatus.</title>
        <authorList>
            <person name="Maeda T."/>
            <person name="Takahashi S."/>
            <person name="Yoshida T."/>
            <person name="Shimamura S."/>
            <person name="Takaki Y."/>
            <person name="Nagai Y."/>
            <person name="Toyoda A."/>
            <person name="Suzuki Y."/>
            <person name="Arimoto A."/>
            <person name="Ishii H."/>
            <person name="Satoh N."/>
            <person name="Nishiyama T."/>
            <person name="Hasebe M."/>
            <person name="Maruyama T."/>
            <person name="Minagawa J."/>
            <person name="Obokata J."/>
            <person name="Shigenobu S."/>
        </authorList>
    </citation>
    <scope>NUCLEOTIDE SEQUENCE [LARGE SCALE GENOMIC DNA]</scope>
</reference>
<gene>
    <name evidence="2" type="ORF">PoB_001696900</name>
</gene>
<evidence type="ECO:0000313" key="2">
    <source>
        <dbReference type="EMBL" id="GFN90463.1"/>
    </source>
</evidence>
<feature type="signal peptide" evidence="1">
    <location>
        <begin position="1"/>
        <end position="19"/>
    </location>
</feature>
<dbReference type="EMBL" id="BLXT01002039">
    <property type="protein sequence ID" value="GFN90463.1"/>
    <property type="molecule type" value="Genomic_DNA"/>
</dbReference>
<name>A0AAV3Z592_9GAST</name>
<protein>
    <recommendedName>
        <fullName evidence="4">Secreted protein</fullName>
    </recommendedName>
</protein>
<organism evidence="2 3">
    <name type="scientific">Plakobranchus ocellatus</name>
    <dbReference type="NCBI Taxonomy" id="259542"/>
    <lineage>
        <taxon>Eukaryota</taxon>
        <taxon>Metazoa</taxon>
        <taxon>Spiralia</taxon>
        <taxon>Lophotrochozoa</taxon>
        <taxon>Mollusca</taxon>
        <taxon>Gastropoda</taxon>
        <taxon>Heterobranchia</taxon>
        <taxon>Euthyneura</taxon>
        <taxon>Panpulmonata</taxon>
        <taxon>Sacoglossa</taxon>
        <taxon>Placobranchoidea</taxon>
        <taxon>Plakobranchidae</taxon>
        <taxon>Plakobranchus</taxon>
    </lineage>
</organism>
<proteinExistence type="predicted"/>
<keyword evidence="3" id="KW-1185">Reference proteome</keyword>
<feature type="chain" id="PRO_5043607282" description="Secreted protein" evidence="1">
    <location>
        <begin position="20"/>
        <end position="115"/>
    </location>
</feature>
<comment type="caution">
    <text evidence="2">The sequence shown here is derived from an EMBL/GenBank/DDBJ whole genome shotgun (WGS) entry which is preliminary data.</text>
</comment>
<evidence type="ECO:0000313" key="3">
    <source>
        <dbReference type="Proteomes" id="UP000735302"/>
    </source>
</evidence>
<keyword evidence="1" id="KW-0732">Signal</keyword>
<evidence type="ECO:0008006" key="4">
    <source>
        <dbReference type="Google" id="ProtNLM"/>
    </source>
</evidence>